<dbReference type="SUPFAM" id="SSF52141">
    <property type="entry name" value="Uracil-DNA glycosylase-like"/>
    <property type="match status" value="1"/>
</dbReference>
<sequence length="201" mass="20894">MVGTQTIGERMPTSQSQKKEAIAQAAEQELASLAGRGVRIAGNACSPIVLVKGDLDEAERSGGELAAGPDGAALRKALGAIGYAPEDFCVLASVAGVGDGAVATGEGLPCELFREALEALDPEAVLLLDDRAADTMRETYADMLVAIDDFDTAMLKPGLVAHVQGRRVLALDGFEAALTDKAAKQRMWAYIKQLTPAAAPL</sequence>
<dbReference type="InterPro" id="IPR036895">
    <property type="entry name" value="Uracil-DNA_glycosylase-like_sf"/>
</dbReference>
<reference evidence="2 3" key="1">
    <citation type="submission" date="2007-01" db="EMBL/GenBank/DDBJ databases">
        <title>Draft genome sequence of Collinsella aerofaciens (ATCC 25986).</title>
        <authorList>
            <person name="Sudarsanam P."/>
            <person name="Ley R."/>
            <person name="Guruge J."/>
            <person name="Turnbaugh P.J."/>
            <person name="Mahowald M."/>
            <person name="Liep D."/>
            <person name="Gordon J."/>
        </authorList>
    </citation>
    <scope>NUCLEOTIDE SEQUENCE [LARGE SCALE GENOMIC DNA]</scope>
    <source>
        <strain evidence="3">ATCC 25986 / DSM 3979 / JCM 10188 / KCTC 3647 / NCTC 11838 / VPI 1003</strain>
    </source>
</reference>
<evidence type="ECO:0000256" key="1">
    <source>
        <dbReference type="SAM" id="MobiDB-lite"/>
    </source>
</evidence>
<gene>
    <name evidence="2" type="ORF">COLAER_01288</name>
</gene>
<organism evidence="2 3">
    <name type="scientific">Collinsella aerofaciens (strain ATCC 25986 / DSM 3979 / JCM 10188 / KCTC 3647 / NCTC 11838 / VPI 1003)</name>
    <dbReference type="NCBI Taxonomy" id="411903"/>
    <lineage>
        <taxon>Bacteria</taxon>
        <taxon>Bacillati</taxon>
        <taxon>Actinomycetota</taxon>
        <taxon>Coriobacteriia</taxon>
        <taxon>Coriobacteriales</taxon>
        <taxon>Coriobacteriaceae</taxon>
        <taxon>Collinsella</taxon>
    </lineage>
</organism>
<accession>A4EA32</accession>
<protein>
    <submittedName>
        <fullName evidence="2">Uncharacterized protein</fullName>
    </submittedName>
</protein>
<evidence type="ECO:0000313" key="3">
    <source>
        <dbReference type="Proteomes" id="UP000002979"/>
    </source>
</evidence>
<comment type="caution">
    <text evidence="2">The sequence shown here is derived from an EMBL/GenBank/DDBJ whole genome shotgun (WGS) entry which is preliminary data.</text>
</comment>
<name>A4EA32_COLAA</name>
<dbReference type="AlphaFoldDB" id="A4EA32"/>
<proteinExistence type="predicted"/>
<dbReference type="Gene3D" id="3.40.470.10">
    <property type="entry name" value="Uracil-DNA glycosylase-like domain"/>
    <property type="match status" value="1"/>
</dbReference>
<dbReference type="EMBL" id="AAVN02000004">
    <property type="protein sequence ID" value="EBA39700.1"/>
    <property type="molecule type" value="Genomic_DNA"/>
</dbReference>
<feature type="region of interest" description="Disordered" evidence="1">
    <location>
        <begin position="1"/>
        <end position="20"/>
    </location>
</feature>
<dbReference type="Proteomes" id="UP000002979">
    <property type="component" value="Unassembled WGS sequence"/>
</dbReference>
<evidence type="ECO:0000313" key="2">
    <source>
        <dbReference type="EMBL" id="EBA39700.1"/>
    </source>
</evidence>
<reference evidence="2 3" key="2">
    <citation type="submission" date="2007-04" db="EMBL/GenBank/DDBJ databases">
        <authorList>
            <person name="Fulton L."/>
            <person name="Clifton S."/>
            <person name="Fulton B."/>
            <person name="Xu J."/>
            <person name="Minx P."/>
            <person name="Mardis E.R."/>
            <person name="Wilson R.K."/>
        </authorList>
    </citation>
    <scope>NUCLEOTIDE SEQUENCE [LARGE SCALE GENOMIC DNA]</scope>
    <source>
        <strain evidence="3">ATCC 25986 / DSM 3979 / JCM 10188 / KCTC 3647 / NCTC 11838 / VPI 1003</strain>
    </source>
</reference>